<organism evidence="3">
    <name type="scientific">Trypanosoma rangeli</name>
    <dbReference type="NCBI Taxonomy" id="5698"/>
    <lineage>
        <taxon>Eukaryota</taxon>
        <taxon>Discoba</taxon>
        <taxon>Euglenozoa</taxon>
        <taxon>Kinetoplastea</taxon>
        <taxon>Metakinetoplastina</taxon>
        <taxon>Trypanosomatida</taxon>
        <taxon>Trypanosomatidae</taxon>
        <taxon>Trypanosoma</taxon>
        <taxon>Herpetosoma</taxon>
    </lineage>
</organism>
<dbReference type="VEuPathDB" id="TriTrypDB:TRSC58_06594"/>
<reference evidence="3" key="1">
    <citation type="submission" date="2013-01" db="EMBL/GenBank/DDBJ databases">
        <title>Unveiling the Trypanosoma rangeli genome, the neglected and avirulent trypanosome of mammals.</title>
        <authorList>
            <person name="Stoco P.H."/>
            <person name="Wagner G."/>
            <person name="Gerber A."/>
            <person name="Zaha A."/>
            <person name="Monteiro K.M."/>
            <person name="Thompson C."/>
            <person name="Bartholomeu D.C."/>
            <person name="Bahia D."/>
            <person name="Loreto E."/>
            <person name="Prestes E.B."/>
            <person name="De Moraes M.H."/>
            <person name="Lueckemeyer D.D."/>
            <person name="Lima F.M."/>
            <person name="Vallejo G.A."/>
            <person name="Silveira Filho J.F."/>
            <person name="Tyler K.M."/>
            <person name="Almeida L.G."/>
            <person name="Steindel M."/>
            <person name="Ortiz M.F.D.E."/>
            <person name="Siervo M.A."/>
            <person name="Cunha O.L.D.E."/>
            <person name="Neto R."/>
            <person name="Rodrigues-Luiz G."/>
            <person name="Teixeira S.M."/>
            <person name="Silva R."/>
            <person name="Murta S.M."/>
            <person name="Sincero T.C."/>
            <person name="Mendes T.A."/>
            <person name="Urmenyi T.P."/>
            <person name="Da Rocha W.D."/>
            <person name="Vasconcellos A.T."/>
            <person name="Grisard E.C."/>
        </authorList>
    </citation>
    <scope>NUCLEOTIDE SEQUENCE</scope>
</reference>
<name>R9TNP3_TRYRA</name>
<dbReference type="InterPro" id="IPR021287">
    <property type="entry name" value="Trans-sialidase_CS"/>
</dbReference>
<feature type="region of interest" description="Disordered" evidence="1">
    <location>
        <begin position="208"/>
        <end position="327"/>
    </location>
</feature>
<feature type="domain" description="Trans-sialidase C-terminal" evidence="2">
    <location>
        <begin position="2"/>
        <end position="200"/>
    </location>
</feature>
<dbReference type="InterPro" id="IPR055239">
    <property type="entry name" value="TS_C"/>
</dbReference>
<feature type="compositionally biased region" description="Acidic residues" evidence="1">
    <location>
        <begin position="218"/>
        <end position="228"/>
    </location>
</feature>
<dbReference type="Gene3D" id="2.60.120.200">
    <property type="match status" value="1"/>
</dbReference>
<sequence length="390" mass="40571">MIGLLSNTSADGKVWKDEYLGVNATVHGTVTLTEWGVAFKGAGAGAEWPVGKAGQNQPYYFANNKFTLVATVTIHGVPGADTPVPLMGVKMNDEGNSVLFGLSYTKDKKWSFKLDNAASTDSSGAWEPNTQYQVVLQMDWDDWFVYVGGDKIYSKRYNGALFRSSRISHFFFGVDDNSTDEANSPDVTVTDVLLYSRVLSGAEITNIKGGKVTLPPPDAEEEIEEQEELPGSTDKESPASRTQPPSGVATGAEPTKVGTAQQEDAVEVPVPAVHPPQPGTQPAAPSGGSGTEGDETTAGSNVGVQPHNAGTMRNDAQNAGGTGNDAELTEVGTAAGAPTGDASVPAVQLPQLGADAGLKLNESGDSAVRGCMPRVVLLALLGLCGVAAVF</sequence>
<proteinExistence type="predicted"/>
<protein>
    <submittedName>
        <fullName evidence="3">Trans-sialidase</fullName>
    </submittedName>
</protein>
<dbReference type="Pfam" id="PF11052">
    <property type="entry name" value="Tr-sialidase_C"/>
    <property type="match status" value="1"/>
</dbReference>
<accession>R9TNP3</accession>
<feature type="non-terminal residue" evidence="3">
    <location>
        <position position="1"/>
    </location>
</feature>
<dbReference type="InterPro" id="IPR013320">
    <property type="entry name" value="ConA-like_dom_sf"/>
</dbReference>
<dbReference type="SUPFAM" id="SSF49899">
    <property type="entry name" value="Concanavalin A-like lectins/glucanases"/>
    <property type="match status" value="1"/>
</dbReference>
<dbReference type="Pfam" id="PF22925">
    <property type="entry name" value="TS_C"/>
    <property type="match status" value="1"/>
</dbReference>
<evidence type="ECO:0000259" key="2">
    <source>
        <dbReference type="Pfam" id="PF22925"/>
    </source>
</evidence>
<dbReference type="AlphaFoldDB" id="R9TNP3"/>
<evidence type="ECO:0000313" key="3">
    <source>
        <dbReference type="EMBL" id="AGN33011.1"/>
    </source>
</evidence>
<evidence type="ECO:0000256" key="1">
    <source>
        <dbReference type="SAM" id="MobiDB-lite"/>
    </source>
</evidence>
<dbReference type="EMBL" id="KC544949">
    <property type="protein sequence ID" value="AGN33011.1"/>
    <property type="molecule type" value="Genomic_DNA"/>
</dbReference>